<organism evidence="1 2">
    <name type="scientific">Heterobasidion irregulare (strain TC 32-1)</name>
    <dbReference type="NCBI Taxonomy" id="747525"/>
    <lineage>
        <taxon>Eukaryota</taxon>
        <taxon>Fungi</taxon>
        <taxon>Dikarya</taxon>
        <taxon>Basidiomycota</taxon>
        <taxon>Agaricomycotina</taxon>
        <taxon>Agaricomycetes</taxon>
        <taxon>Russulales</taxon>
        <taxon>Bondarzewiaceae</taxon>
        <taxon>Heterobasidion</taxon>
        <taxon>Heterobasidion annosum species complex</taxon>
    </lineage>
</organism>
<dbReference type="KEGG" id="hir:HETIRDRAFT_438234"/>
<evidence type="ECO:0008006" key="3">
    <source>
        <dbReference type="Google" id="ProtNLM"/>
    </source>
</evidence>
<dbReference type="GeneID" id="20675032"/>
<gene>
    <name evidence="1" type="ORF">HETIRDRAFT_438234</name>
</gene>
<dbReference type="InParanoid" id="W4KHN2"/>
<evidence type="ECO:0000313" key="1">
    <source>
        <dbReference type="EMBL" id="ETW85342.1"/>
    </source>
</evidence>
<dbReference type="Proteomes" id="UP000030671">
    <property type="component" value="Unassembled WGS sequence"/>
</dbReference>
<name>W4KHN2_HETIT</name>
<dbReference type="AlphaFoldDB" id="W4KHN2"/>
<dbReference type="Gene3D" id="3.80.10.10">
    <property type="entry name" value="Ribonuclease Inhibitor"/>
    <property type="match status" value="1"/>
</dbReference>
<dbReference type="EMBL" id="KI925455">
    <property type="protein sequence ID" value="ETW85342.1"/>
    <property type="molecule type" value="Genomic_DNA"/>
</dbReference>
<reference evidence="1 2" key="1">
    <citation type="journal article" date="2012" name="New Phytol.">
        <title>Insight into trade-off between wood decay and parasitism from the genome of a fungal forest pathogen.</title>
        <authorList>
            <person name="Olson A."/>
            <person name="Aerts A."/>
            <person name="Asiegbu F."/>
            <person name="Belbahri L."/>
            <person name="Bouzid O."/>
            <person name="Broberg A."/>
            <person name="Canback B."/>
            <person name="Coutinho P.M."/>
            <person name="Cullen D."/>
            <person name="Dalman K."/>
            <person name="Deflorio G."/>
            <person name="van Diepen L.T."/>
            <person name="Dunand C."/>
            <person name="Duplessis S."/>
            <person name="Durling M."/>
            <person name="Gonthier P."/>
            <person name="Grimwood J."/>
            <person name="Fossdal C.G."/>
            <person name="Hansson D."/>
            <person name="Henrissat B."/>
            <person name="Hietala A."/>
            <person name="Himmelstrand K."/>
            <person name="Hoffmeister D."/>
            <person name="Hogberg N."/>
            <person name="James T.Y."/>
            <person name="Karlsson M."/>
            <person name="Kohler A."/>
            <person name="Kues U."/>
            <person name="Lee Y.H."/>
            <person name="Lin Y.C."/>
            <person name="Lind M."/>
            <person name="Lindquist E."/>
            <person name="Lombard V."/>
            <person name="Lucas S."/>
            <person name="Lunden K."/>
            <person name="Morin E."/>
            <person name="Murat C."/>
            <person name="Park J."/>
            <person name="Raffaello T."/>
            <person name="Rouze P."/>
            <person name="Salamov A."/>
            <person name="Schmutz J."/>
            <person name="Solheim H."/>
            <person name="Stahlberg J."/>
            <person name="Velez H."/>
            <person name="de Vries R.P."/>
            <person name="Wiebenga A."/>
            <person name="Woodward S."/>
            <person name="Yakovlev I."/>
            <person name="Garbelotto M."/>
            <person name="Martin F."/>
            <person name="Grigoriev I.V."/>
            <person name="Stenlid J."/>
        </authorList>
    </citation>
    <scope>NUCLEOTIDE SEQUENCE [LARGE SCALE GENOMIC DNA]</scope>
    <source>
        <strain evidence="1 2">TC 32-1</strain>
    </source>
</reference>
<keyword evidence="2" id="KW-1185">Reference proteome</keyword>
<protein>
    <recommendedName>
        <fullName evidence="3">F-box domain-containing protein</fullName>
    </recommendedName>
</protein>
<sequence length="338" mass="37786">MPRITSLACDWVHGKEHGLGSLLSLLQGYQGLTEITLPAERLNDQALTELSKLADLRTISFEYTLNEHRFCCGNQFESISDAPEYSFALEPGAFPSLINLSVYLRLSDAERLLTHPSLDASRLRKLFFISVAAQPAPVMQEFCQGGSDFHDHDHENPLTAVAIKPLLAIQSLTTLHLAQALPLTLDDDDLLTIVRSLPLLEDLSLNFRPAVLIPPNLTMGALPICAEHCPRLRELSLYMNTERFSSFRLTHAFSPTLETLRIGPSELKPVSCIRVALFLSRLLARETKVLMGQDVDDPEDPMDIDEEEWDNVKNLVTGMIHARMDEREGNSRDLSTIS</sequence>
<dbReference type="HOGENOM" id="CLU_821481_0_0_1"/>
<proteinExistence type="predicted"/>
<dbReference type="InterPro" id="IPR032675">
    <property type="entry name" value="LRR_dom_sf"/>
</dbReference>
<dbReference type="SUPFAM" id="SSF52047">
    <property type="entry name" value="RNI-like"/>
    <property type="match status" value="1"/>
</dbReference>
<accession>W4KHN2</accession>
<evidence type="ECO:0000313" key="2">
    <source>
        <dbReference type="Proteomes" id="UP000030671"/>
    </source>
</evidence>
<dbReference type="RefSeq" id="XP_009542207.1">
    <property type="nucleotide sequence ID" value="XM_009543912.1"/>
</dbReference>